<reference evidence="1 2" key="1">
    <citation type="submission" date="2023-07" db="EMBL/GenBank/DDBJ databases">
        <title>Genomic Encyclopedia of Type Strains, Phase IV (KMG-IV): sequencing the most valuable type-strain genomes for metagenomic binning, comparative biology and taxonomic classification.</title>
        <authorList>
            <person name="Goeker M."/>
        </authorList>
    </citation>
    <scope>NUCLEOTIDE SEQUENCE [LARGE SCALE GENOMIC DNA]</scope>
    <source>
        <strain evidence="1 2">T98</strain>
    </source>
</reference>
<sequence>MRSRSGKVFIDANIINFAVTYRKSDVLNWLEELYDTIYIHSEVLDELLIESNKQIVRERIENGKWTLFDPYGSCNFSVGWLHLQQ</sequence>
<keyword evidence="2" id="KW-1185">Reference proteome</keyword>
<dbReference type="RefSeq" id="WP_025699782.1">
    <property type="nucleotide sequence ID" value="NZ_JAUSUY010000002.1"/>
</dbReference>
<protein>
    <submittedName>
        <fullName evidence="1">Nucleic acid-binding protein</fullName>
    </submittedName>
</protein>
<accession>A0ABU3H428</accession>
<organism evidence="1 2">
    <name type="scientific">Paenibacillus forsythiae</name>
    <dbReference type="NCBI Taxonomy" id="365616"/>
    <lineage>
        <taxon>Bacteria</taxon>
        <taxon>Bacillati</taxon>
        <taxon>Bacillota</taxon>
        <taxon>Bacilli</taxon>
        <taxon>Bacillales</taxon>
        <taxon>Paenibacillaceae</taxon>
        <taxon>Paenibacillus</taxon>
    </lineage>
</organism>
<proteinExistence type="predicted"/>
<dbReference type="Proteomes" id="UP001248709">
    <property type="component" value="Unassembled WGS sequence"/>
</dbReference>
<name>A0ABU3H428_9BACL</name>
<comment type="caution">
    <text evidence="1">The sequence shown here is derived from an EMBL/GenBank/DDBJ whole genome shotgun (WGS) entry which is preliminary data.</text>
</comment>
<dbReference type="EMBL" id="JAUSUY010000002">
    <property type="protein sequence ID" value="MDT3425206.1"/>
    <property type="molecule type" value="Genomic_DNA"/>
</dbReference>
<evidence type="ECO:0000313" key="2">
    <source>
        <dbReference type="Proteomes" id="UP001248709"/>
    </source>
</evidence>
<gene>
    <name evidence="1" type="ORF">J2Z22_000719</name>
</gene>
<evidence type="ECO:0000313" key="1">
    <source>
        <dbReference type="EMBL" id="MDT3425206.1"/>
    </source>
</evidence>